<evidence type="ECO:0000313" key="4">
    <source>
        <dbReference type="Proteomes" id="UP000306753"/>
    </source>
</evidence>
<feature type="domain" description="DUF1468" evidence="2">
    <location>
        <begin position="10"/>
        <end position="152"/>
    </location>
</feature>
<feature type="transmembrane region" description="Helical" evidence="1">
    <location>
        <begin position="86"/>
        <end position="111"/>
    </location>
</feature>
<evidence type="ECO:0000313" key="3">
    <source>
        <dbReference type="EMBL" id="TLX62786.1"/>
    </source>
</evidence>
<sequence>MDTYKKKELAVGAVMLCAGLFYLVLTINLPRKGSIDASTVPYVLAFGLCLLGLLQLLSARKATRPEAEPDAAPKTPADYPTVLKTLALIAAYIGLLEPVGFPIVTALYLYVQFIVLTPSEQKANHLTYALIAVIASVAIFFTFRHGFDLMLPAGFLDL</sequence>
<protein>
    <submittedName>
        <fullName evidence="3">Tripartite tricarboxylate transporter TctB family protein</fullName>
    </submittedName>
</protein>
<comment type="caution">
    <text evidence="3">The sequence shown here is derived from an EMBL/GenBank/DDBJ whole genome shotgun (WGS) entry which is preliminary data.</text>
</comment>
<dbReference type="Proteomes" id="UP000306753">
    <property type="component" value="Unassembled WGS sequence"/>
</dbReference>
<keyword evidence="4" id="KW-1185">Reference proteome</keyword>
<feature type="transmembrane region" description="Helical" evidence="1">
    <location>
        <begin position="123"/>
        <end position="143"/>
    </location>
</feature>
<gene>
    <name evidence="3" type="ORF">DN820_14315</name>
</gene>
<accession>A0A5R9QCD6</accession>
<dbReference type="EMBL" id="QLAG01000017">
    <property type="protein sequence ID" value="TLX62786.1"/>
    <property type="molecule type" value="Genomic_DNA"/>
</dbReference>
<keyword evidence="1" id="KW-1133">Transmembrane helix</keyword>
<feature type="transmembrane region" description="Helical" evidence="1">
    <location>
        <begin position="9"/>
        <end position="27"/>
    </location>
</feature>
<organism evidence="3 4">
    <name type="scientific">Stutzerimonas nosocomialis</name>
    <dbReference type="NCBI Taxonomy" id="1056496"/>
    <lineage>
        <taxon>Bacteria</taxon>
        <taxon>Pseudomonadati</taxon>
        <taxon>Pseudomonadota</taxon>
        <taxon>Gammaproteobacteria</taxon>
        <taxon>Pseudomonadales</taxon>
        <taxon>Pseudomonadaceae</taxon>
        <taxon>Stutzerimonas</taxon>
    </lineage>
</organism>
<evidence type="ECO:0000256" key="1">
    <source>
        <dbReference type="SAM" id="Phobius"/>
    </source>
</evidence>
<dbReference type="RefSeq" id="WP_138412053.1">
    <property type="nucleotide sequence ID" value="NZ_QLAG01000017.1"/>
</dbReference>
<evidence type="ECO:0000259" key="2">
    <source>
        <dbReference type="Pfam" id="PF07331"/>
    </source>
</evidence>
<feature type="transmembrane region" description="Helical" evidence="1">
    <location>
        <begin position="39"/>
        <end position="57"/>
    </location>
</feature>
<dbReference type="AlphaFoldDB" id="A0A5R9QCD6"/>
<dbReference type="InterPro" id="IPR009936">
    <property type="entry name" value="DUF1468"/>
</dbReference>
<keyword evidence="1" id="KW-0812">Transmembrane</keyword>
<dbReference type="Pfam" id="PF07331">
    <property type="entry name" value="TctB"/>
    <property type="match status" value="1"/>
</dbReference>
<name>A0A5R9QCD6_9GAMM</name>
<keyword evidence="1" id="KW-0472">Membrane</keyword>
<proteinExistence type="predicted"/>
<reference evidence="3 4" key="1">
    <citation type="journal article" date="2017" name="Eur. J. Clin. Microbiol. Infect. Dis.">
        <title>Uncommonly isolated clinical Pseudomonas: identification and phylogenetic assignation.</title>
        <authorList>
            <person name="Mulet M."/>
            <person name="Gomila M."/>
            <person name="Ramirez A."/>
            <person name="Cardew S."/>
            <person name="Moore E.R."/>
            <person name="Lalucat J."/>
            <person name="Garcia-Valdes E."/>
        </authorList>
    </citation>
    <scope>NUCLEOTIDE SEQUENCE [LARGE SCALE GENOMIC DNA]</scope>
    <source>
        <strain evidence="3 4">SD129</strain>
    </source>
</reference>